<proteinExistence type="inferred from homology"/>
<keyword evidence="4" id="KW-0378">Hydrolase</keyword>
<dbReference type="PANTHER" id="PTHR42776:SF13">
    <property type="entry name" value="DIPEPTIDYL-PEPTIDASE 5"/>
    <property type="match status" value="1"/>
</dbReference>
<name>A0A4R7PYQ0_9FLAO</name>
<organism evidence="7 8">
    <name type="scientific">Gelidibacter sediminis</name>
    <dbReference type="NCBI Taxonomy" id="1608710"/>
    <lineage>
        <taxon>Bacteria</taxon>
        <taxon>Pseudomonadati</taxon>
        <taxon>Bacteroidota</taxon>
        <taxon>Flavobacteriia</taxon>
        <taxon>Flavobacteriales</taxon>
        <taxon>Flavobacteriaceae</taxon>
        <taxon>Gelidibacter</taxon>
    </lineage>
</organism>
<keyword evidence="7" id="KW-0031">Aminopeptidase</keyword>
<dbReference type="PANTHER" id="PTHR42776">
    <property type="entry name" value="SERINE PEPTIDASE S9 FAMILY MEMBER"/>
    <property type="match status" value="1"/>
</dbReference>
<evidence type="ECO:0000256" key="5">
    <source>
        <dbReference type="SAM" id="MobiDB-lite"/>
    </source>
</evidence>
<evidence type="ECO:0000256" key="2">
    <source>
        <dbReference type="ARBA" id="ARBA00022670"/>
    </source>
</evidence>
<dbReference type="SUPFAM" id="SSF69304">
    <property type="entry name" value="Tricorn protease N-terminal domain"/>
    <property type="match status" value="1"/>
</dbReference>
<feature type="region of interest" description="Disordered" evidence="5">
    <location>
        <begin position="180"/>
        <end position="199"/>
    </location>
</feature>
<dbReference type="GO" id="GO:0006508">
    <property type="term" value="P:proteolysis"/>
    <property type="evidence" value="ECO:0007669"/>
    <property type="project" value="UniProtKB-KW"/>
</dbReference>
<dbReference type="Proteomes" id="UP000294689">
    <property type="component" value="Unassembled WGS sequence"/>
</dbReference>
<dbReference type="InterPro" id="IPR011042">
    <property type="entry name" value="6-blade_b-propeller_TolB-like"/>
</dbReference>
<keyword evidence="8" id="KW-1185">Reference proteome</keyword>
<evidence type="ECO:0000259" key="6">
    <source>
        <dbReference type="Pfam" id="PF00326"/>
    </source>
</evidence>
<dbReference type="GO" id="GO:0004252">
    <property type="term" value="F:serine-type endopeptidase activity"/>
    <property type="evidence" value="ECO:0007669"/>
    <property type="project" value="TreeGrafter"/>
</dbReference>
<gene>
    <name evidence="7" type="ORF">BXY82_1568</name>
</gene>
<dbReference type="InterPro" id="IPR029058">
    <property type="entry name" value="AB_hydrolase_fold"/>
</dbReference>
<dbReference type="SUPFAM" id="SSF53474">
    <property type="entry name" value="alpha/beta-Hydrolases"/>
    <property type="match status" value="1"/>
</dbReference>
<dbReference type="Pfam" id="PF00326">
    <property type="entry name" value="Peptidase_S9"/>
    <property type="match status" value="1"/>
</dbReference>
<dbReference type="Gene3D" id="2.120.10.30">
    <property type="entry name" value="TolB, C-terminal domain"/>
    <property type="match status" value="1"/>
</dbReference>
<evidence type="ECO:0000313" key="8">
    <source>
        <dbReference type="Proteomes" id="UP000294689"/>
    </source>
</evidence>
<evidence type="ECO:0000256" key="1">
    <source>
        <dbReference type="ARBA" id="ARBA00010040"/>
    </source>
</evidence>
<reference evidence="7 8" key="1">
    <citation type="submission" date="2019-03" db="EMBL/GenBank/DDBJ databases">
        <title>Genomic Encyclopedia of Archaeal and Bacterial Type Strains, Phase II (KMG-II): from individual species to whole genera.</title>
        <authorList>
            <person name="Goeker M."/>
        </authorList>
    </citation>
    <scope>NUCLEOTIDE SEQUENCE [LARGE SCALE GENOMIC DNA]</scope>
    <source>
        <strain evidence="7 8">DSM 28135</strain>
    </source>
</reference>
<accession>A0A4R7PYQ0</accession>
<keyword evidence="2" id="KW-0645">Protease</keyword>
<sequence length="660" mass="75486">MIRSLFQTENNEFIQTYIPIINKSIMKKVLLIMSLIVSGSAVHAQQTMTPELLWKVERLSVKGLDKAGSTIYLEVKTPNIQENNFDSKFYKLPVLGGDLVEIHKDELKAKDKNVSPDGNYVLFHEEVAIENIKGSDVYKELEKSDVYIYSDLDIRHWDTWQDGKYNHVFYKKVGAENLEGTDLMPNEPHHTPQRPFGGDEDYIWSPDSKDIYYVSKKLKGKAYATSTNTDIYKYNLESKSTTNITKDNKGYDTHPTFSGNGALAWLQMKTDGYEADKNDIVVLHNGVKQNLTERWDGTVNSFLWSKDGNDIYFTAPVDGTVQLFKVNYPGKKRIAPVVEQLSEGQFDVTSIIAQKDDMLLVTRTDMNHAAEIFSFNLKSKNFKALTNINQDLYNGIDLPKVEKRYVTTTDGKQMLVWVILPPNFDASKKYPTLLYAQGGPQSALSQFYSYRWNFQLMASQGYIIVAPNRRGMPGHGVEWNEAISKDWGGQVMDDYLSAIDDVAKEPYVDKDRLGAVGASYGGYSVFYLAGIHNKRFKTFISHDGVFDTRTMYGTTEELFFVNHDFGGPYWDKDNMTAQKVYNEFNPITNVSKWDTPMLIIQGGKDYRVPIEQSLSAYQAAQLLGIKSKLLYFPEENHWVLKPQNALVWQNEFFKWLKETL</sequence>
<keyword evidence="3" id="KW-0732">Signal</keyword>
<protein>
    <submittedName>
        <fullName evidence="7">Dipeptidyl aminopeptidase/acylaminoacyl peptidase</fullName>
    </submittedName>
</protein>
<dbReference type="FunFam" id="3.40.50.1820:FF:000028">
    <property type="entry name" value="S9 family peptidase"/>
    <property type="match status" value="1"/>
</dbReference>
<evidence type="ECO:0000313" key="7">
    <source>
        <dbReference type="EMBL" id="TDU39542.1"/>
    </source>
</evidence>
<dbReference type="Gene3D" id="3.40.50.1820">
    <property type="entry name" value="alpha/beta hydrolase"/>
    <property type="match status" value="1"/>
</dbReference>
<dbReference type="GO" id="GO:0004177">
    <property type="term" value="F:aminopeptidase activity"/>
    <property type="evidence" value="ECO:0007669"/>
    <property type="project" value="UniProtKB-KW"/>
</dbReference>
<dbReference type="EMBL" id="SOBW01000008">
    <property type="protein sequence ID" value="TDU39542.1"/>
    <property type="molecule type" value="Genomic_DNA"/>
</dbReference>
<feature type="domain" description="Peptidase S9 prolyl oligopeptidase catalytic" evidence="6">
    <location>
        <begin position="449"/>
        <end position="660"/>
    </location>
</feature>
<dbReference type="InterPro" id="IPR001375">
    <property type="entry name" value="Peptidase_S9_cat"/>
</dbReference>
<evidence type="ECO:0000256" key="4">
    <source>
        <dbReference type="ARBA" id="ARBA00022801"/>
    </source>
</evidence>
<comment type="similarity">
    <text evidence="1">Belongs to the peptidase S9C family.</text>
</comment>
<comment type="caution">
    <text evidence="7">The sequence shown here is derived from an EMBL/GenBank/DDBJ whole genome shotgun (WGS) entry which is preliminary data.</text>
</comment>
<evidence type="ECO:0000256" key="3">
    <source>
        <dbReference type="ARBA" id="ARBA00022729"/>
    </source>
</evidence>
<dbReference type="AlphaFoldDB" id="A0A4R7PYQ0"/>